<feature type="transmembrane region" description="Helical" evidence="6">
    <location>
        <begin position="525"/>
        <end position="543"/>
    </location>
</feature>
<feature type="domain" description="Thiol:disulfide interchange protein DsbD N-terminal" evidence="9">
    <location>
        <begin position="59"/>
        <end position="160"/>
    </location>
</feature>
<keyword evidence="3" id="KW-0201">Cytochrome c-type biogenesis</keyword>
<dbReference type="InterPro" id="IPR028250">
    <property type="entry name" value="DsbDN"/>
</dbReference>
<dbReference type="InterPro" id="IPR035671">
    <property type="entry name" value="DsbD_gamma"/>
</dbReference>
<feature type="transmembrane region" description="Helical" evidence="6">
    <location>
        <begin position="300"/>
        <end position="325"/>
    </location>
</feature>
<dbReference type="EMBL" id="JWYV01000003">
    <property type="protein sequence ID" value="KKD00723.1"/>
    <property type="molecule type" value="Genomic_DNA"/>
</dbReference>
<evidence type="ECO:0000256" key="3">
    <source>
        <dbReference type="ARBA" id="ARBA00022748"/>
    </source>
</evidence>
<keyword evidence="7" id="KW-0732">Signal</keyword>
<feature type="transmembrane region" description="Helical" evidence="6">
    <location>
        <begin position="433"/>
        <end position="455"/>
    </location>
</feature>
<evidence type="ECO:0000313" key="11">
    <source>
        <dbReference type="Proteomes" id="UP000033633"/>
    </source>
</evidence>
<keyword evidence="2 6" id="KW-0812">Transmembrane</keyword>
<evidence type="ECO:0000256" key="1">
    <source>
        <dbReference type="ARBA" id="ARBA00004141"/>
    </source>
</evidence>
<dbReference type="SUPFAM" id="SSF52833">
    <property type="entry name" value="Thioredoxin-like"/>
    <property type="match status" value="1"/>
</dbReference>
<dbReference type="InterPro" id="IPR003834">
    <property type="entry name" value="Cyt_c_assmbl_TM_dom"/>
</dbReference>
<keyword evidence="11" id="KW-1185">Reference proteome</keyword>
<dbReference type="Pfam" id="PF11412">
    <property type="entry name" value="DsbD_N"/>
    <property type="match status" value="1"/>
</dbReference>
<feature type="transmembrane region" description="Helical" evidence="6">
    <location>
        <begin position="387"/>
        <end position="412"/>
    </location>
</feature>
<dbReference type="PATRIC" id="fig|265726.11.peg.3183"/>
<evidence type="ECO:0000256" key="6">
    <source>
        <dbReference type="SAM" id="Phobius"/>
    </source>
</evidence>
<evidence type="ECO:0000256" key="5">
    <source>
        <dbReference type="ARBA" id="ARBA00023136"/>
    </source>
</evidence>
<evidence type="ECO:0000256" key="2">
    <source>
        <dbReference type="ARBA" id="ARBA00022692"/>
    </source>
</evidence>
<organism evidence="10 11">
    <name type="scientific">Photobacterium halotolerans</name>
    <dbReference type="NCBI Taxonomy" id="265726"/>
    <lineage>
        <taxon>Bacteria</taxon>
        <taxon>Pseudomonadati</taxon>
        <taxon>Pseudomonadota</taxon>
        <taxon>Gammaproteobacteria</taxon>
        <taxon>Vibrionales</taxon>
        <taxon>Vibrionaceae</taxon>
        <taxon>Photobacterium</taxon>
    </lineage>
</organism>
<dbReference type="Pfam" id="PF13899">
    <property type="entry name" value="Thioredoxin_7"/>
    <property type="match status" value="1"/>
</dbReference>
<dbReference type="PANTHER" id="PTHR32234">
    <property type="entry name" value="THIOL:DISULFIDE INTERCHANGE PROTEIN DSBD"/>
    <property type="match status" value="1"/>
</dbReference>
<dbReference type="GO" id="GO:0016020">
    <property type="term" value="C:membrane"/>
    <property type="evidence" value="ECO:0007669"/>
    <property type="project" value="UniProtKB-SubCell"/>
</dbReference>
<evidence type="ECO:0000259" key="9">
    <source>
        <dbReference type="Pfam" id="PF11412"/>
    </source>
</evidence>
<accession>A0A0F5VF92</accession>
<reference evidence="10 11" key="1">
    <citation type="submission" date="2014-12" db="EMBL/GenBank/DDBJ databases">
        <title>Mercury Reductase activity and rhizosphere competence traits in the genome of root associated Photobacterium halotolerans MELD1.</title>
        <authorList>
            <person name="Mathew D.C."/>
            <person name="Huang C.-C."/>
        </authorList>
    </citation>
    <scope>NUCLEOTIDE SEQUENCE [LARGE SCALE GENOMIC DNA]</scope>
    <source>
        <strain evidence="10 11">MELD1</strain>
    </source>
</reference>
<dbReference type="GO" id="GO:0015035">
    <property type="term" value="F:protein-disulfide reductase activity"/>
    <property type="evidence" value="ECO:0007669"/>
    <property type="project" value="TreeGrafter"/>
</dbReference>
<dbReference type="Gene3D" id="3.40.30.10">
    <property type="entry name" value="Glutaredoxin"/>
    <property type="match status" value="1"/>
</dbReference>
<dbReference type="GO" id="GO:0045454">
    <property type="term" value="P:cell redox homeostasis"/>
    <property type="evidence" value="ECO:0007669"/>
    <property type="project" value="TreeGrafter"/>
</dbReference>
<gene>
    <name evidence="10" type="ORF">KY46_06390</name>
</gene>
<dbReference type="OrthoDB" id="9811036at2"/>
<feature type="transmembrane region" description="Helical" evidence="6">
    <location>
        <begin position="501"/>
        <end position="519"/>
    </location>
</feature>
<name>A0A0F5VF92_9GAMM</name>
<evidence type="ECO:0000256" key="4">
    <source>
        <dbReference type="ARBA" id="ARBA00022989"/>
    </source>
</evidence>
<sequence>MQKNQRLTIKWLVSSGLWLCLLWMSVAQASVVTTGWLSDPHHPPVETRFVLTGQTDSVSGTVAGYLEVRLQPGWKTYWRSPGEGGVAPSINWQDSANIAELDWQWPVPQRYDVLGVETIGYAEDVIFPMTIKTEDFSQPVILLATLSLSSCSTVCVITDYPIDLSFIPSKLTPSEPDMRRYAQALSTVPQASSRAVIESAIWDADQSTLQLVLSNAQGWDKPDLFIDGDSDAVRDSHFSRPDISIAGETLTAQIGVSSWFGQPDLAQQALTVTVTDNAVLSEHSVQVQSGIMSAQTGHGLLVMFGLALLGGLILNIMPCVLPVLGMKLSTVLTAEKQEKRQIRLQFLASAGGIISAFWLIALALVALKLSGQAIGWGIQFQSGAFLAVMVLVTFMFGANMLGLFTISLPSGISTWLGTKGGKGYAGHYAQGMFATFLATPCSAPFLGTAVAFALAGSVGNLAVIFTGLGLGMALPWMAIALFPFMVRWLPKPGAWMGKMKVLFGLMMLATTLWLLTLLAPHWPVWLLWLAGIAGMSLIIWRSVKVFGGKPVGVLGSVFLLISAVVLLTASLTADKWATPLPPEPSWQPLLAADISKQVAQGKTVFVDVTADWCITCKANKVRVLLQQPVYDAIQQPGLVRMQGDWTIPNDAVTAYLQANGRFGVPFNIVYGPGAPQGIALPVIYTSEDVMLAIQQAQGG</sequence>
<proteinExistence type="predicted"/>
<evidence type="ECO:0000256" key="7">
    <source>
        <dbReference type="SAM" id="SignalP"/>
    </source>
</evidence>
<keyword evidence="4 6" id="KW-1133">Transmembrane helix</keyword>
<feature type="domain" description="Cytochrome C biogenesis protein transmembrane" evidence="8">
    <location>
        <begin position="302"/>
        <end position="516"/>
    </location>
</feature>
<dbReference type="RefSeq" id="WP_046219792.1">
    <property type="nucleotide sequence ID" value="NZ_JWYV01000003.1"/>
</dbReference>
<evidence type="ECO:0000313" key="10">
    <source>
        <dbReference type="EMBL" id="KKD00723.1"/>
    </source>
</evidence>
<feature type="transmembrane region" description="Helical" evidence="6">
    <location>
        <begin position="550"/>
        <end position="571"/>
    </location>
</feature>
<comment type="caution">
    <text evidence="10">The sequence shown here is derived from an EMBL/GenBank/DDBJ whole genome shotgun (WGS) entry which is preliminary data.</text>
</comment>
<feature type="chain" id="PRO_5002496462" evidence="7">
    <location>
        <begin position="30"/>
        <end position="699"/>
    </location>
</feature>
<dbReference type="PANTHER" id="PTHR32234:SF3">
    <property type="entry name" value="SUPPRESSION OF COPPER SENSITIVITY PROTEIN"/>
    <property type="match status" value="1"/>
</dbReference>
<evidence type="ECO:0000259" key="8">
    <source>
        <dbReference type="Pfam" id="PF02683"/>
    </source>
</evidence>
<keyword evidence="5 6" id="KW-0472">Membrane</keyword>
<dbReference type="GO" id="GO:0017004">
    <property type="term" value="P:cytochrome complex assembly"/>
    <property type="evidence" value="ECO:0007669"/>
    <property type="project" value="UniProtKB-KW"/>
</dbReference>
<dbReference type="STRING" id="265726.KY46_06390"/>
<dbReference type="Pfam" id="PF02683">
    <property type="entry name" value="DsbD_TM"/>
    <property type="match status" value="1"/>
</dbReference>
<feature type="transmembrane region" description="Helical" evidence="6">
    <location>
        <begin position="461"/>
        <end position="489"/>
    </location>
</feature>
<feature type="transmembrane region" description="Helical" evidence="6">
    <location>
        <begin position="346"/>
        <end position="367"/>
    </location>
</feature>
<comment type="subcellular location">
    <subcellularLocation>
        <location evidence="1">Membrane</location>
        <topology evidence="1">Multi-pass membrane protein</topology>
    </subcellularLocation>
</comment>
<feature type="signal peptide" evidence="7">
    <location>
        <begin position="1"/>
        <end position="29"/>
    </location>
</feature>
<protein>
    <submittedName>
        <fullName evidence="10">Cytochrome C biogenesis protein</fullName>
    </submittedName>
</protein>
<dbReference type="CDD" id="cd02953">
    <property type="entry name" value="DsbDgamma"/>
    <property type="match status" value="1"/>
</dbReference>
<dbReference type="AlphaFoldDB" id="A0A0F5VF92"/>
<dbReference type="Proteomes" id="UP000033633">
    <property type="component" value="Unassembled WGS sequence"/>
</dbReference>
<dbReference type="InterPro" id="IPR036249">
    <property type="entry name" value="Thioredoxin-like_sf"/>
</dbReference>